<proteinExistence type="predicted"/>
<dbReference type="InterPro" id="IPR003441">
    <property type="entry name" value="NAC-dom"/>
</dbReference>
<dbReference type="GO" id="GO:0006355">
    <property type="term" value="P:regulation of DNA-templated transcription"/>
    <property type="evidence" value="ECO:0007669"/>
    <property type="project" value="InterPro"/>
</dbReference>
<sequence>MVSDSQIASVHQSKGGGGGEDLNLPTGYRFWPEENELISHYLTNKLLGRPLSANIIHYIDLYEYDPHQLPIDQFKYGMGKEAYYFTNTRPNRTTKNGYWKAIGEEEQVFGVDGAEIVGFKKTLNFYWGLEPKGEKQPWIMEEYRLNPSIIPADALSDSITQKVGTLFYFKTTTT</sequence>
<feature type="region of interest" description="Disordered" evidence="5">
    <location>
        <begin position="1"/>
        <end position="21"/>
    </location>
</feature>
<dbReference type="OrthoDB" id="1592334at2759"/>
<evidence type="ECO:0000259" key="6">
    <source>
        <dbReference type="PROSITE" id="PS51005"/>
    </source>
</evidence>
<keyword evidence="8" id="KW-1185">Reference proteome</keyword>
<keyword evidence="3" id="KW-0804">Transcription</keyword>
<dbReference type="PROSITE" id="PS51005">
    <property type="entry name" value="NAC"/>
    <property type="match status" value="1"/>
</dbReference>
<keyword evidence="2" id="KW-0238">DNA-binding</keyword>
<protein>
    <recommendedName>
        <fullName evidence="6">NAC domain-containing protein</fullName>
    </recommendedName>
</protein>
<feature type="domain" description="NAC" evidence="6">
    <location>
        <begin position="24"/>
        <end position="162"/>
    </location>
</feature>
<name>A0A5N6QSW1_9ROSI</name>
<dbReference type="PANTHER" id="PTHR31719">
    <property type="entry name" value="NAC TRANSCRIPTION FACTOR 56"/>
    <property type="match status" value="1"/>
</dbReference>
<evidence type="ECO:0000313" key="7">
    <source>
        <dbReference type="EMBL" id="KAE8009906.1"/>
    </source>
</evidence>
<accession>A0A5N6QSW1</accession>
<feature type="compositionally biased region" description="Polar residues" evidence="5">
    <location>
        <begin position="1"/>
        <end position="12"/>
    </location>
</feature>
<evidence type="ECO:0000313" key="8">
    <source>
        <dbReference type="Proteomes" id="UP000327013"/>
    </source>
</evidence>
<keyword evidence="1" id="KW-0805">Transcription regulation</keyword>
<evidence type="ECO:0000256" key="1">
    <source>
        <dbReference type="ARBA" id="ARBA00023015"/>
    </source>
</evidence>
<keyword evidence="4" id="KW-0539">Nucleus</keyword>
<dbReference type="Gene3D" id="2.170.150.80">
    <property type="entry name" value="NAC domain"/>
    <property type="match status" value="1"/>
</dbReference>
<reference evidence="7 8" key="1">
    <citation type="submission" date="2019-06" db="EMBL/GenBank/DDBJ databases">
        <title>A chromosomal-level reference genome of Carpinus fangiana (Coryloideae, Betulaceae).</title>
        <authorList>
            <person name="Yang X."/>
            <person name="Wang Z."/>
            <person name="Zhang L."/>
            <person name="Hao G."/>
            <person name="Liu J."/>
            <person name="Yang Y."/>
        </authorList>
    </citation>
    <scope>NUCLEOTIDE SEQUENCE [LARGE SCALE GENOMIC DNA]</scope>
    <source>
        <strain evidence="7">Cfa_2016G</strain>
        <tissue evidence="7">Leaf</tissue>
    </source>
</reference>
<evidence type="ECO:0000256" key="4">
    <source>
        <dbReference type="ARBA" id="ARBA00023242"/>
    </source>
</evidence>
<dbReference type="InterPro" id="IPR036093">
    <property type="entry name" value="NAC_dom_sf"/>
</dbReference>
<dbReference type="Pfam" id="PF02365">
    <property type="entry name" value="NAM"/>
    <property type="match status" value="1"/>
</dbReference>
<evidence type="ECO:0000256" key="5">
    <source>
        <dbReference type="SAM" id="MobiDB-lite"/>
    </source>
</evidence>
<organism evidence="7 8">
    <name type="scientific">Carpinus fangiana</name>
    <dbReference type="NCBI Taxonomy" id="176857"/>
    <lineage>
        <taxon>Eukaryota</taxon>
        <taxon>Viridiplantae</taxon>
        <taxon>Streptophyta</taxon>
        <taxon>Embryophyta</taxon>
        <taxon>Tracheophyta</taxon>
        <taxon>Spermatophyta</taxon>
        <taxon>Magnoliopsida</taxon>
        <taxon>eudicotyledons</taxon>
        <taxon>Gunneridae</taxon>
        <taxon>Pentapetalae</taxon>
        <taxon>rosids</taxon>
        <taxon>fabids</taxon>
        <taxon>Fagales</taxon>
        <taxon>Betulaceae</taxon>
        <taxon>Carpinus</taxon>
    </lineage>
</organism>
<dbReference type="GO" id="GO:0003677">
    <property type="term" value="F:DNA binding"/>
    <property type="evidence" value="ECO:0007669"/>
    <property type="project" value="UniProtKB-KW"/>
</dbReference>
<dbReference type="SUPFAM" id="SSF101941">
    <property type="entry name" value="NAC domain"/>
    <property type="match status" value="1"/>
</dbReference>
<dbReference type="AlphaFoldDB" id="A0A5N6QSW1"/>
<dbReference type="PANTHER" id="PTHR31719:SF179">
    <property type="entry name" value="OS08G0148400 PROTEIN"/>
    <property type="match status" value="1"/>
</dbReference>
<dbReference type="Proteomes" id="UP000327013">
    <property type="component" value="Chromosome 2"/>
</dbReference>
<gene>
    <name evidence="7" type="ORF">FH972_006312</name>
</gene>
<evidence type="ECO:0000256" key="2">
    <source>
        <dbReference type="ARBA" id="ARBA00023125"/>
    </source>
</evidence>
<dbReference type="EMBL" id="CM017322">
    <property type="protein sequence ID" value="KAE8009906.1"/>
    <property type="molecule type" value="Genomic_DNA"/>
</dbReference>
<evidence type="ECO:0000256" key="3">
    <source>
        <dbReference type="ARBA" id="ARBA00023163"/>
    </source>
</evidence>